<dbReference type="PANTHER" id="PTHR43552">
    <property type="entry name" value="DIAMINOBUTYRATE--2-OXOGLUTARATE AMINOTRANSFERASE"/>
    <property type="match status" value="1"/>
</dbReference>
<evidence type="ECO:0000256" key="6">
    <source>
        <dbReference type="ARBA" id="ARBA00014798"/>
    </source>
</evidence>
<dbReference type="InterPro" id="IPR015422">
    <property type="entry name" value="PyrdxlP-dep_Trfase_small"/>
</dbReference>
<dbReference type="RefSeq" id="WP_307396685.1">
    <property type="nucleotide sequence ID" value="NZ_BAAADK010000032.1"/>
</dbReference>
<accession>A0ABT9W2Z8</accession>
<comment type="caution">
    <text evidence="13">The sequence shown here is derived from an EMBL/GenBank/DDBJ whole genome shotgun (WGS) entry which is preliminary data.</text>
</comment>
<dbReference type="InterPro" id="IPR004637">
    <property type="entry name" value="Dat"/>
</dbReference>
<dbReference type="Proteomes" id="UP001235840">
    <property type="component" value="Unassembled WGS sequence"/>
</dbReference>
<name>A0ABT9W2Z8_9BACI</name>
<dbReference type="Gene3D" id="3.90.1150.10">
    <property type="entry name" value="Aspartate Aminotransferase, domain 1"/>
    <property type="match status" value="1"/>
</dbReference>
<keyword evidence="8 12" id="KW-0808">Transferase</keyword>
<dbReference type="InterPro" id="IPR015424">
    <property type="entry name" value="PyrdxlP-dep_Trfase"/>
</dbReference>
<evidence type="ECO:0000256" key="9">
    <source>
        <dbReference type="ARBA" id="ARBA00022898"/>
    </source>
</evidence>
<dbReference type="NCBIfam" id="NF006733">
    <property type="entry name" value="PRK09264.1"/>
    <property type="match status" value="1"/>
</dbReference>
<proteinExistence type="inferred from homology"/>
<comment type="function">
    <text evidence="2 12">Catalyzes reversively the conversion of L-aspartate beta-semialdehyde (ASA) to L-2,4-diaminobutyrate (DABA) by transamination with L-glutamate.</text>
</comment>
<evidence type="ECO:0000256" key="5">
    <source>
        <dbReference type="ARBA" id="ARBA00013155"/>
    </source>
</evidence>
<comment type="catalytic activity">
    <reaction evidence="10 12">
        <text>L-2,4-diaminobutanoate + 2-oxoglutarate = L-aspartate 4-semialdehyde + L-glutamate</text>
        <dbReference type="Rhea" id="RHEA:11160"/>
        <dbReference type="ChEBI" id="CHEBI:16810"/>
        <dbReference type="ChEBI" id="CHEBI:29985"/>
        <dbReference type="ChEBI" id="CHEBI:58761"/>
        <dbReference type="ChEBI" id="CHEBI:537519"/>
        <dbReference type="EC" id="2.6.1.76"/>
    </reaction>
</comment>
<dbReference type="InterPro" id="IPR049704">
    <property type="entry name" value="Aminotrans_3_PPA_site"/>
</dbReference>
<dbReference type="Gene3D" id="3.40.640.10">
    <property type="entry name" value="Type I PLP-dependent aspartate aminotransferase-like (Major domain)"/>
    <property type="match status" value="1"/>
</dbReference>
<keyword evidence="9 11" id="KW-0663">Pyridoxal phosphate</keyword>
<dbReference type="PROSITE" id="PS00600">
    <property type="entry name" value="AA_TRANSFER_CLASS_3"/>
    <property type="match status" value="1"/>
</dbReference>
<dbReference type="NCBIfam" id="TIGR00709">
    <property type="entry name" value="dat"/>
    <property type="match status" value="1"/>
</dbReference>
<evidence type="ECO:0000256" key="10">
    <source>
        <dbReference type="ARBA" id="ARBA00049111"/>
    </source>
</evidence>
<dbReference type="GO" id="GO:0045303">
    <property type="term" value="F:diaminobutyrate-2-oxoglutarate transaminase activity"/>
    <property type="evidence" value="ECO:0007669"/>
    <property type="project" value="UniProtKB-EC"/>
</dbReference>
<evidence type="ECO:0000256" key="12">
    <source>
        <dbReference type="RuleBase" id="RU365034"/>
    </source>
</evidence>
<evidence type="ECO:0000313" key="14">
    <source>
        <dbReference type="Proteomes" id="UP001235840"/>
    </source>
</evidence>
<evidence type="ECO:0000256" key="7">
    <source>
        <dbReference type="ARBA" id="ARBA00022576"/>
    </source>
</evidence>
<evidence type="ECO:0000256" key="3">
    <source>
        <dbReference type="ARBA" id="ARBA00004946"/>
    </source>
</evidence>
<dbReference type="EC" id="2.6.1.76" evidence="5 12"/>
<dbReference type="InterPro" id="IPR005814">
    <property type="entry name" value="Aminotrans_3"/>
</dbReference>
<comment type="pathway">
    <text evidence="3 12">Amine and polyamine biosynthesis; ectoine biosynthesis; L-ectoine from L-aspartate 4-semialdehyde: step 1/3.</text>
</comment>
<comment type="cofactor">
    <cofactor evidence="1 12">
        <name>pyridoxal 5'-phosphate</name>
        <dbReference type="ChEBI" id="CHEBI:597326"/>
    </cofactor>
</comment>
<organism evidence="13 14">
    <name type="scientific">Caldalkalibacillus horti</name>
    <dbReference type="NCBI Taxonomy" id="77523"/>
    <lineage>
        <taxon>Bacteria</taxon>
        <taxon>Bacillati</taxon>
        <taxon>Bacillota</taxon>
        <taxon>Bacilli</taxon>
        <taxon>Bacillales</taxon>
        <taxon>Bacillaceae</taxon>
        <taxon>Caldalkalibacillus</taxon>
    </lineage>
</organism>
<reference evidence="13 14" key="1">
    <citation type="submission" date="2023-07" db="EMBL/GenBank/DDBJ databases">
        <title>Genomic Encyclopedia of Type Strains, Phase IV (KMG-IV): sequencing the most valuable type-strain genomes for metagenomic binning, comparative biology and taxonomic classification.</title>
        <authorList>
            <person name="Goeker M."/>
        </authorList>
    </citation>
    <scope>NUCLEOTIDE SEQUENCE [LARGE SCALE GENOMIC DNA]</scope>
    <source>
        <strain evidence="13 14">DSM 12751</strain>
    </source>
</reference>
<protein>
    <recommendedName>
        <fullName evidence="6 12">Diaminobutyrate--2-oxoglutarate transaminase</fullName>
        <ecNumber evidence="5 12">2.6.1.76</ecNumber>
    </recommendedName>
    <alternativeName>
        <fullName evidence="12">DABA aminotransferase</fullName>
    </alternativeName>
</protein>
<keyword evidence="7 12" id="KW-0032">Aminotransferase</keyword>
<keyword evidence="14" id="KW-1185">Reference proteome</keyword>
<dbReference type="EMBL" id="JAUSTY010000018">
    <property type="protein sequence ID" value="MDQ0167624.1"/>
    <property type="molecule type" value="Genomic_DNA"/>
</dbReference>
<evidence type="ECO:0000256" key="2">
    <source>
        <dbReference type="ARBA" id="ARBA00002189"/>
    </source>
</evidence>
<dbReference type="InterPro" id="IPR015421">
    <property type="entry name" value="PyrdxlP-dep_Trfase_major"/>
</dbReference>
<dbReference type="Pfam" id="PF00202">
    <property type="entry name" value="Aminotran_3"/>
    <property type="match status" value="1"/>
</dbReference>
<dbReference type="InterPro" id="IPR012773">
    <property type="entry name" value="Ectoine_EctB"/>
</dbReference>
<comment type="similarity">
    <text evidence="4 11">Belongs to the class-III pyridoxal-phosphate-dependent aminotransferase family.</text>
</comment>
<evidence type="ECO:0000313" key="13">
    <source>
        <dbReference type="EMBL" id="MDQ0167624.1"/>
    </source>
</evidence>
<dbReference type="NCBIfam" id="TIGR02407">
    <property type="entry name" value="ectoine_ectB"/>
    <property type="match status" value="1"/>
</dbReference>
<evidence type="ECO:0000256" key="4">
    <source>
        <dbReference type="ARBA" id="ARBA00008954"/>
    </source>
</evidence>
<dbReference type="PANTHER" id="PTHR43552:SF2">
    <property type="entry name" value="DIAMINOBUTYRATE--2-OXOGLUTARATE TRANSAMINASE"/>
    <property type="match status" value="1"/>
</dbReference>
<dbReference type="SUPFAM" id="SSF53383">
    <property type="entry name" value="PLP-dependent transferases"/>
    <property type="match status" value="1"/>
</dbReference>
<gene>
    <name evidence="13" type="ORF">J2S11_003551</name>
</gene>
<evidence type="ECO:0000256" key="8">
    <source>
        <dbReference type="ARBA" id="ARBA00022679"/>
    </source>
</evidence>
<dbReference type="CDD" id="cd00610">
    <property type="entry name" value="OAT_like"/>
    <property type="match status" value="1"/>
</dbReference>
<evidence type="ECO:0000256" key="11">
    <source>
        <dbReference type="RuleBase" id="RU003560"/>
    </source>
</evidence>
<evidence type="ECO:0000256" key="1">
    <source>
        <dbReference type="ARBA" id="ARBA00001933"/>
    </source>
</evidence>
<sequence>MNVFELVESNVRSYCRAFPVVFQTAENAKMYGESNEAYIDFLAGAGALNYGHNPPFIKERLIQYIQSNGVMHGLDMYTTAKRDFIETFTKHILLPRNLNYKMQFCGPTGTNAVEAALKLARKVKGRTGIFSFMGGFHGMSLGSIAATGNLEQRAGAGIPLQNVTFMPYPYGYAESFDTIEYMESILMDPNSGIEKPAAILVETVQAEGGIIVAPTEWLIRLRKLCTEHDILMICDDIQVGCGRAGQFFSFERAEIVPDIVTLSKSIGGYGLPLSLVLLKPELDIWKPAEHNGTFRGNQLAFVAAMAAIEYREEIYLEKQVEEKEAYIEDFLVNEIMPIHEDIKIRGIGMIWGIDFTNVTNDSEVVKRIARACFDNKLIIERVGRNDLVLKIMPPLTIEMEVLQEGCAVIKQAIVSHIEAQIHS</sequence>